<feature type="transmembrane region" description="Helical" evidence="13">
    <location>
        <begin position="141"/>
        <end position="162"/>
    </location>
</feature>
<dbReference type="PANTHER" id="PTHR46382">
    <property type="entry name" value="PHOSPHATIDATE CYTIDYLYLTRANSFERASE"/>
    <property type="match status" value="1"/>
</dbReference>
<keyword evidence="5" id="KW-0808">Transferase</keyword>
<keyword evidence="8 13" id="KW-1133">Transmembrane helix</keyword>
<accession>A0A381P209</accession>
<keyword evidence="9" id="KW-0443">Lipid metabolism</keyword>
<feature type="transmembrane region" description="Helical" evidence="13">
    <location>
        <begin position="83"/>
        <end position="103"/>
    </location>
</feature>
<keyword evidence="3" id="KW-1003">Cell membrane</keyword>
<dbReference type="GO" id="GO:0004605">
    <property type="term" value="F:phosphatidate cytidylyltransferase activity"/>
    <property type="evidence" value="ECO:0007669"/>
    <property type="project" value="TreeGrafter"/>
</dbReference>
<feature type="transmembrane region" description="Helical" evidence="13">
    <location>
        <begin position="208"/>
        <end position="227"/>
    </location>
</feature>
<keyword evidence="10 13" id="KW-0472">Membrane</keyword>
<dbReference type="PROSITE" id="PS01315">
    <property type="entry name" value="CDS"/>
    <property type="match status" value="1"/>
</dbReference>
<proteinExistence type="inferred from homology"/>
<gene>
    <name evidence="14" type="ORF">METZ01_LOCUS13805</name>
</gene>
<evidence type="ECO:0000256" key="1">
    <source>
        <dbReference type="ARBA" id="ARBA00004651"/>
    </source>
</evidence>
<evidence type="ECO:0000256" key="3">
    <source>
        <dbReference type="ARBA" id="ARBA00022475"/>
    </source>
</evidence>
<evidence type="ECO:0000256" key="2">
    <source>
        <dbReference type="ARBA" id="ARBA00010185"/>
    </source>
</evidence>
<feature type="transmembrane region" description="Helical" evidence="13">
    <location>
        <begin position="115"/>
        <end position="135"/>
    </location>
</feature>
<reference evidence="14" key="1">
    <citation type="submission" date="2018-05" db="EMBL/GenBank/DDBJ databases">
        <authorList>
            <person name="Lanie J.A."/>
            <person name="Ng W.-L."/>
            <person name="Kazmierczak K.M."/>
            <person name="Andrzejewski T.M."/>
            <person name="Davidsen T.M."/>
            <person name="Wayne K.J."/>
            <person name="Tettelin H."/>
            <person name="Glass J.I."/>
            <person name="Rusch D."/>
            <person name="Podicherti R."/>
            <person name="Tsui H.-C.T."/>
            <person name="Winkler M.E."/>
        </authorList>
    </citation>
    <scope>NUCLEOTIDE SEQUENCE</scope>
</reference>
<dbReference type="AlphaFoldDB" id="A0A381P209"/>
<evidence type="ECO:0000256" key="12">
    <source>
        <dbReference type="ARBA" id="ARBA00023264"/>
    </source>
</evidence>
<evidence type="ECO:0008006" key="15">
    <source>
        <dbReference type="Google" id="ProtNLM"/>
    </source>
</evidence>
<dbReference type="InterPro" id="IPR000374">
    <property type="entry name" value="PC_trans"/>
</dbReference>
<keyword evidence="6 13" id="KW-0812">Transmembrane</keyword>
<evidence type="ECO:0000256" key="8">
    <source>
        <dbReference type="ARBA" id="ARBA00022989"/>
    </source>
</evidence>
<dbReference type="GO" id="GO:0016024">
    <property type="term" value="P:CDP-diacylglycerol biosynthetic process"/>
    <property type="evidence" value="ECO:0007669"/>
    <property type="project" value="TreeGrafter"/>
</dbReference>
<evidence type="ECO:0000256" key="13">
    <source>
        <dbReference type="SAM" id="Phobius"/>
    </source>
</evidence>
<evidence type="ECO:0000256" key="11">
    <source>
        <dbReference type="ARBA" id="ARBA00023209"/>
    </source>
</evidence>
<evidence type="ECO:0000256" key="4">
    <source>
        <dbReference type="ARBA" id="ARBA00022516"/>
    </source>
</evidence>
<keyword evidence="4" id="KW-0444">Lipid biosynthesis</keyword>
<dbReference type="Pfam" id="PF01148">
    <property type="entry name" value="CTP_transf_1"/>
    <property type="match status" value="1"/>
</dbReference>
<evidence type="ECO:0000256" key="9">
    <source>
        <dbReference type="ARBA" id="ARBA00023098"/>
    </source>
</evidence>
<evidence type="ECO:0000256" key="10">
    <source>
        <dbReference type="ARBA" id="ARBA00023136"/>
    </source>
</evidence>
<dbReference type="EMBL" id="UINC01000776">
    <property type="protein sequence ID" value="SUZ60951.1"/>
    <property type="molecule type" value="Genomic_DNA"/>
</dbReference>
<evidence type="ECO:0000256" key="6">
    <source>
        <dbReference type="ARBA" id="ARBA00022692"/>
    </source>
</evidence>
<dbReference type="GO" id="GO:0005886">
    <property type="term" value="C:plasma membrane"/>
    <property type="evidence" value="ECO:0007669"/>
    <property type="project" value="UniProtKB-SubCell"/>
</dbReference>
<dbReference type="PANTHER" id="PTHR46382:SF1">
    <property type="entry name" value="PHOSPHATIDATE CYTIDYLYLTRANSFERASE"/>
    <property type="match status" value="1"/>
</dbReference>
<evidence type="ECO:0000313" key="14">
    <source>
        <dbReference type="EMBL" id="SUZ60951.1"/>
    </source>
</evidence>
<feature type="transmembrane region" description="Helical" evidence="13">
    <location>
        <begin position="183"/>
        <end position="202"/>
    </location>
</feature>
<keyword evidence="11" id="KW-0594">Phospholipid biosynthesis</keyword>
<feature type="transmembrane region" description="Helical" evidence="13">
    <location>
        <begin position="60"/>
        <end position="77"/>
    </location>
</feature>
<comment type="subcellular location">
    <subcellularLocation>
        <location evidence="1">Cell membrane</location>
        <topology evidence="1">Multi-pass membrane protein</topology>
    </subcellularLocation>
</comment>
<evidence type="ECO:0000256" key="7">
    <source>
        <dbReference type="ARBA" id="ARBA00022695"/>
    </source>
</evidence>
<protein>
    <recommendedName>
        <fullName evidence="15">Phosphatidate cytidylyltransferase</fullName>
    </recommendedName>
</protein>
<keyword evidence="12" id="KW-1208">Phospholipid metabolism</keyword>
<keyword evidence="7" id="KW-0548">Nucleotidyltransferase</keyword>
<name>A0A381P209_9ZZZZ</name>
<sequence>MDKKNLLKRIITGSLGAGLLLFCSIYSQYSYLLIFIAIIFFSSKEFYRILKENNINPNNYLGTFLSVLIFISTFIYASQNSIWGVHFLLVPILPIVCLSALYASGNRDSLSNVSMTFFGIFYISIPISLLNFLVFESGEYEHIYLVSSFVFLWTSESTAFIGGSIFGKKKLFESVSPMKTWEGVIFGLLSNLVVAYFLWNYFDDRTYMFWAGFSIVVLISGVFGDLFESLIKRNFNLKDSGNKLPGHGGFLDRFDSFFFVIPYVFFYLKIINHLT</sequence>
<feature type="transmembrane region" description="Helical" evidence="13">
    <location>
        <begin position="15"/>
        <end position="40"/>
    </location>
</feature>
<organism evidence="14">
    <name type="scientific">marine metagenome</name>
    <dbReference type="NCBI Taxonomy" id="408172"/>
    <lineage>
        <taxon>unclassified sequences</taxon>
        <taxon>metagenomes</taxon>
        <taxon>ecological metagenomes</taxon>
    </lineage>
</organism>
<evidence type="ECO:0000256" key="5">
    <source>
        <dbReference type="ARBA" id="ARBA00022679"/>
    </source>
</evidence>
<comment type="similarity">
    <text evidence="2">Belongs to the CDS family.</text>
</comment>